<dbReference type="Proteomes" id="UP000673394">
    <property type="component" value="Unassembled WGS sequence"/>
</dbReference>
<keyword evidence="2" id="KW-1185">Reference proteome</keyword>
<proteinExistence type="predicted"/>
<evidence type="ECO:0000313" key="1">
    <source>
        <dbReference type="EMBL" id="MBP3962526.1"/>
    </source>
</evidence>
<dbReference type="EMBL" id="JAGKSP010000002">
    <property type="protein sequence ID" value="MBP3962526.1"/>
    <property type="molecule type" value="Genomic_DNA"/>
</dbReference>
<protein>
    <submittedName>
        <fullName evidence="1">Uncharacterized protein</fullName>
    </submittedName>
</protein>
<name>A0ABS5C964_9BACL</name>
<organism evidence="1 2">
    <name type="scientific">Paenibacillus lignilyticus</name>
    <dbReference type="NCBI Taxonomy" id="1172615"/>
    <lineage>
        <taxon>Bacteria</taxon>
        <taxon>Bacillati</taxon>
        <taxon>Bacillota</taxon>
        <taxon>Bacilli</taxon>
        <taxon>Bacillales</taxon>
        <taxon>Paenibacillaceae</taxon>
        <taxon>Paenibacillus</taxon>
    </lineage>
</organism>
<gene>
    <name evidence="1" type="ORF">I8J30_07380</name>
</gene>
<sequence>MGLAYYASRAGGSKDTHWSKEMASRFRKDRLRHHLHGFIEGQGYRFK</sequence>
<reference evidence="1 2" key="1">
    <citation type="submission" date="2021-04" db="EMBL/GenBank/DDBJ databases">
        <title>Paenibacillus sp. DLE-14 whole genome sequence.</title>
        <authorList>
            <person name="Ham Y.J."/>
        </authorList>
    </citation>
    <scope>NUCLEOTIDE SEQUENCE [LARGE SCALE GENOMIC DNA]</scope>
    <source>
        <strain evidence="1 2">DLE-14</strain>
    </source>
</reference>
<evidence type="ECO:0000313" key="2">
    <source>
        <dbReference type="Proteomes" id="UP000673394"/>
    </source>
</evidence>
<comment type="caution">
    <text evidence="1">The sequence shown here is derived from an EMBL/GenBank/DDBJ whole genome shotgun (WGS) entry which is preliminary data.</text>
</comment>
<accession>A0ABS5C964</accession>
<dbReference type="RefSeq" id="WP_210656796.1">
    <property type="nucleotide sequence ID" value="NZ_JAGKSP010000002.1"/>
</dbReference>